<dbReference type="PANTHER" id="PTHR31973">
    <property type="entry name" value="POLYPROTEIN, PUTATIVE-RELATED"/>
    <property type="match status" value="1"/>
</dbReference>
<proteinExistence type="predicted"/>
<dbReference type="Pfam" id="PF04434">
    <property type="entry name" value="SWIM"/>
    <property type="match status" value="1"/>
</dbReference>
<evidence type="ECO:0000256" key="5">
    <source>
        <dbReference type="SAM" id="MobiDB-lite"/>
    </source>
</evidence>
<protein>
    <submittedName>
        <fullName evidence="8">Uncharacterized protein LOC107484458</fullName>
    </submittedName>
</protein>
<feature type="region of interest" description="Disordered" evidence="5">
    <location>
        <begin position="493"/>
        <end position="547"/>
    </location>
</feature>
<dbReference type="RefSeq" id="XP_015960513.1">
    <property type="nucleotide sequence ID" value="XM_016105027.1"/>
</dbReference>
<evidence type="ECO:0000256" key="2">
    <source>
        <dbReference type="ARBA" id="ARBA00022771"/>
    </source>
</evidence>
<evidence type="ECO:0000256" key="3">
    <source>
        <dbReference type="ARBA" id="ARBA00022833"/>
    </source>
</evidence>
<dbReference type="InterPro" id="IPR006564">
    <property type="entry name" value="Znf_PMZ"/>
</dbReference>
<keyword evidence="7" id="KW-1185">Reference proteome</keyword>
<dbReference type="InterPro" id="IPR007527">
    <property type="entry name" value="Znf_SWIM"/>
</dbReference>
<dbReference type="KEGG" id="adu:107484458"/>
<dbReference type="AlphaFoldDB" id="A0A6P4D2W9"/>
<dbReference type="PANTHER" id="PTHR31973:SF187">
    <property type="entry name" value="MUTATOR TRANSPOSASE MUDRA PROTEIN"/>
    <property type="match status" value="1"/>
</dbReference>
<feature type="compositionally biased region" description="Polar residues" evidence="5">
    <location>
        <begin position="536"/>
        <end position="547"/>
    </location>
</feature>
<organism evidence="7 8">
    <name type="scientific">Arachis duranensis</name>
    <name type="common">Wild peanut</name>
    <dbReference type="NCBI Taxonomy" id="130453"/>
    <lineage>
        <taxon>Eukaryota</taxon>
        <taxon>Viridiplantae</taxon>
        <taxon>Streptophyta</taxon>
        <taxon>Embryophyta</taxon>
        <taxon>Tracheophyta</taxon>
        <taxon>Spermatophyta</taxon>
        <taxon>Magnoliopsida</taxon>
        <taxon>eudicotyledons</taxon>
        <taxon>Gunneridae</taxon>
        <taxon>Pentapetalae</taxon>
        <taxon>rosids</taxon>
        <taxon>fabids</taxon>
        <taxon>Fabales</taxon>
        <taxon>Fabaceae</taxon>
        <taxon>Papilionoideae</taxon>
        <taxon>50 kb inversion clade</taxon>
        <taxon>dalbergioids sensu lato</taxon>
        <taxon>Dalbergieae</taxon>
        <taxon>Pterocarpus clade</taxon>
        <taxon>Arachis</taxon>
    </lineage>
</organism>
<dbReference type="GO" id="GO:0008270">
    <property type="term" value="F:zinc ion binding"/>
    <property type="evidence" value="ECO:0007669"/>
    <property type="project" value="UniProtKB-KW"/>
</dbReference>
<feature type="domain" description="SWIM-type" evidence="6">
    <location>
        <begin position="340"/>
        <end position="372"/>
    </location>
</feature>
<evidence type="ECO:0000256" key="1">
    <source>
        <dbReference type="ARBA" id="ARBA00022723"/>
    </source>
</evidence>
<feature type="compositionally biased region" description="Polar residues" evidence="5">
    <location>
        <begin position="437"/>
        <end position="446"/>
    </location>
</feature>
<keyword evidence="3" id="KW-0862">Zinc</keyword>
<reference evidence="8" key="2">
    <citation type="submission" date="2025-08" db="UniProtKB">
        <authorList>
            <consortium name="RefSeq"/>
        </authorList>
    </citation>
    <scope>IDENTIFICATION</scope>
    <source>
        <tissue evidence="8">Whole plant</tissue>
    </source>
</reference>
<dbReference type="SMART" id="SM00575">
    <property type="entry name" value="ZnF_PMZ"/>
    <property type="match status" value="1"/>
</dbReference>
<keyword evidence="2 4" id="KW-0863">Zinc-finger</keyword>
<dbReference type="InterPro" id="IPR018289">
    <property type="entry name" value="MULE_transposase_dom"/>
</dbReference>
<evidence type="ECO:0000259" key="6">
    <source>
        <dbReference type="PROSITE" id="PS50966"/>
    </source>
</evidence>
<reference evidence="7" key="1">
    <citation type="journal article" date="2016" name="Nat. Genet.">
        <title>The genome sequences of Arachis duranensis and Arachis ipaensis, the diploid ancestors of cultivated peanut.</title>
        <authorList>
            <person name="Bertioli D.J."/>
            <person name="Cannon S.B."/>
            <person name="Froenicke L."/>
            <person name="Huang G."/>
            <person name="Farmer A.D."/>
            <person name="Cannon E.K."/>
            <person name="Liu X."/>
            <person name="Gao D."/>
            <person name="Clevenger J."/>
            <person name="Dash S."/>
            <person name="Ren L."/>
            <person name="Moretzsohn M.C."/>
            <person name="Shirasawa K."/>
            <person name="Huang W."/>
            <person name="Vidigal B."/>
            <person name="Abernathy B."/>
            <person name="Chu Y."/>
            <person name="Niederhuth C.E."/>
            <person name="Umale P."/>
            <person name="Araujo A.C."/>
            <person name="Kozik A."/>
            <person name="Kim K.D."/>
            <person name="Burow M.D."/>
            <person name="Varshney R.K."/>
            <person name="Wang X."/>
            <person name="Zhang X."/>
            <person name="Barkley N."/>
            <person name="Guimaraes P.M."/>
            <person name="Isobe S."/>
            <person name="Guo B."/>
            <person name="Liao B."/>
            <person name="Stalker H.T."/>
            <person name="Schmitz R.J."/>
            <person name="Scheffler B.E."/>
            <person name="Leal-Bertioli S.C."/>
            <person name="Xun X."/>
            <person name="Jackson S.A."/>
            <person name="Michelmore R."/>
            <person name="Ozias-Akins P."/>
        </authorList>
    </citation>
    <scope>NUCLEOTIDE SEQUENCE [LARGE SCALE GENOMIC DNA]</scope>
    <source>
        <strain evidence="7">cv. V14167</strain>
    </source>
</reference>
<feature type="compositionally biased region" description="Basic residues" evidence="5">
    <location>
        <begin position="418"/>
        <end position="430"/>
    </location>
</feature>
<dbReference type="Proteomes" id="UP000515211">
    <property type="component" value="Chromosome 4"/>
</dbReference>
<dbReference type="GeneID" id="107484458"/>
<keyword evidence="1" id="KW-0479">Metal-binding</keyword>
<gene>
    <name evidence="8" type="primary">LOC107484458</name>
</gene>
<feature type="compositionally biased region" description="Polar residues" evidence="5">
    <location>
        <begin position="499"/>
        <end position="513"/>
    </location>
</feature>
<dbReference type="Pfam" id="PF10551">
    <property type="entry name" value="MULE"/>
    <property type="match status" value="1"/>
</dbReference>
<sequence>MLYTRIKKAQYALLRDYAEMLLKTNPGSTVKIGVTPLPDGQVMFDKMYICLSGCKNGFKAGCRPLIGLDGAFLKTQIGGQILSAVAQDANHHIYVVAWAIVNIENKENWKWFLELLHDDLGDYKANGWCFISDMQKLDSLYYNCNLLISLVMWFADLVRLGLISAVEEVMPQVHYRFCVWHLWRNFNKQWKDLELRRLLWDAARSTTFQDFIGNMDKIKRVSEEAWTYLNKWPRHSWMKSQFSHRPKLDNICNNACEVFNARIKEARSKPIITLLEEVRMFVMRSIAKNKIKLNNHVGKLPPVIQSRLEKVRKESKMWVPIWTGDEAYEKFEIHGQPTNMVVDLGKRLCTCQFWMLTGISCVHACAALARVNKRPEDFCHPLVTMDSYRKTYEHYINPLPGQSMWEKSAYSQPQAPNIKRKPGKLTTKRRKDADEGTSLNKKAKQTVTLKRQPKPFTCTYCCVKGHTKRGCKQKRADELAAALATAAAAVAASKAKATHTGSTPATESSNTTNPAPPAADISPPVSASQAEEVELSQPSYGGTQDEV</sequence>
<accession>A0A6P4D2W9</accession>
<name>A0A6P4D2W9_ARADU</name>
<feature type="region of interest" description="Disordered" evidence="5">
    <location>
        <begin position="406"/>
        <end position="446"/>
    </location>
</feature>
<dbReference type="PROSITE" id="PS50966">
    <property type="entry name" value="ZF_SWIM"/>
    <property type="match status" value="1"/>
</dbReference>
<evidence type="ECO:0000256" key="4">
    <source>
        <dbReference type="PROSITE-ProRule" id="PRU00325"/>
    </source>
</evidence>
<evidence type="ECO:0000313" key="7">
    <source>
        <dbReference type="Proteomes" id="UP000515211"/>
    </source>
</evidence>
<evidence type="ECO:0000313" key="8">
    <source>
        <dbReference type="RefSeq" id="XP_015960513.1"/>
    </source>
</evidence>